<dbReference type="InterPro" id="IPR023210">
    <property type="entry name" value="NADP_OxRdtase_dom"/>
</dbReference>
<sequence length="328" mass="35759">MRLRTFGGDPVQVSEIGLGCWQIGGDQWGDVSDTDALATLRAAVDTGTTFLDTADVYGAGRSEELVGRFLRERPGRLFVATKLGRFPRPGLPENCTPANLRAHTEASLRRLGVDALDLTQLHCVPQSILERGEVFNVMRALKAEGKIKRWGASVESTAEARLCLAQEGLASLQVIFNVFRQTPDTAIFDEARRKGVAIIVRLPLASGLLAGKYTPASTFAPGDHRSYNQHGEKFNVGETFAGLGFEKGLDVTNKLRPFVPPGYTMAQFALRWCLDFSAVSVIIPGARNPEQAKANASATTLPPLSADLHERLRRFYKDEVAAHVRGPD</sequence>
<dbReference type="CDD" id="cd19086">
    <property type="entry name" value="AKR_AKR11C1"/>
    <property type="match status" value="1"/>
</dbReference>
<dbReference type="InterPro" id="IPR036812">
    <property type="entry name" value="NAD(P)_OxRdtase_dom_sf"/>
</dbReference>
<keyword evidence="3" id="KW-1185">Reference proteome</keyword>
<dbReference type="EMBL" id="NIDE01000004">
    <property type="protein sequence ID" value="OWK43105.1"/>
    <property type="molecule type" value="Genomic_DNA"/>
</dbReference>
<dbReference type="AlphaFoldDB" id="A0A225E351"/>
<evidence type="ECO:0000313" key="2">
    <source>
        <dbReference type="EMBL" id="OWK43105.1"/>
    </source>
</evidence>
<dbReference type="Pfam" id="PF00248">
    <property type="entry name" value="Aldo_ket_red"/>
    <property type="match status" value="1"/>
</dbReference>
<organism evidence="2 3">
    <name type="scientific">Fimbriiglobus ruber</name>
    <dbReference type="NCBI Taxonomy" id="1908690"/>
    <lineage>
        <taxon>Bacteria</taxon>
        <taxon>Pseudomonadati</taxon>
        <taxon>Planctomycetota</taxon>
        <taxon>Planctomycetia</taxon>
        <taxon>Gemmatales</taxon>
        <taxon>Gemmataceae</taxon>
        <taxon>Fimbriiglobus</taxon>
    </lineage>
</organism>
<evidence type="ECO:0000313" key="3">
    <source>
        <dbReference type="Proteomes" id="UP000214646"/>
    </source>
</evidence>
<dbReference type="PANTHER" id="PTHR43312:SF1">
    <property type="entry name" value="NADP-DEPENDENT OXIDOREDUCTASE DOMAIN-CONTAINING PROTEIN"/>
    <property type="match status" value="1"/>
</dbReference>
<evidence type="ECO:0000259" key="1">
    <source>
        <dbReference type="Pfam" id="PF00248"/>
    </source>
</evidence>
<dbReference type="OrthoDB" id="9804790at2"/>
<dbReference type="Gene3D" id="3.20.20.100">
    <property type="entry name" value="NADP-dependent oxidoreductase domain"/>
    <property type="match status" value="1"/>
</dbReference>
<name>A0A225E351_9BACT</name>
<comment type="caution">
    <text evidence="2">The sequence shown here is derived from an EMBL/GenBank/DDBJ whole genome shotgun (WGS) entry which is preliminary data.</text>
</comment>
<accession>A0A225E351</accession>
<feature type="domain" description="NADP-dependent oxidoreductase" evidence="1">
    <location>
        <begin position="15"/>
        <end position="315"/>
    </location>
</feature>
<dbReference type="Proteomes" id="UP000214646">
    <property type="component" value="Unassembled WGS sequence"/>
</dbReference>
<protein>
    <submittedName>
        <fullName evidence="2">Aldo/keto reductase</fullName>
    </submittedName>
</protein>
<gene>
    <name evidence="2" type="ORF">FRUB_02704</name>
</gene>
<dbReference type="SUPFAM" id="SSF51430">
    <property type="entry name" value="NAD(P)-linked oxidoreductase"/>
    <property type="match status" value="1"/>
</dbReference>
<reference evidence="3" key="1">
    <citation type="submission" date="2017-06" db="EMBL/GenBank/DDBJ databases">
        <title>Genome analysis of Fimbriiglobus ruber SP5, the first member of the order Planctomycetales with confirmed chitinolytic capability.</title>
        <authorList>
            <person name="Ravin N.V."/>
            <person name="Rakitin A.L."/>
            <person name="Ivanova A.A."/>
            <person name="Beletsky A.V."/>
            <person name="Kulichevskaya I.S."/>
            <person name="Mardanov A.V."/>
            <person name="Dedysh S.N."/>
        </authorList>
    </citation>
    <scope>NUCLEOTIDE SEQUENCE [LARGE SCALE GENOMIC DNA]</scope>
    <source>
        <strain evidence="3">SP5</strain>
    </source>
</reference>
<proteinExistence type="predicted"/>
<dbReference type="InterPro" id="IPR053135">
    <property type="entry name" value="AKR2_Oxidoreductase"/>
</dbReference>
<dbReference type="PANTHER" id="PTHR43312">
    <property type="entry name" value="D-THREO-ALDOSE 1-DEHYDROGENASE"/>
    <property type="match status" value="1"/>
</dbReference>
<dbReference type="RefSeq" id="WP_088254001.1">
    <property type="nucleotide sequence ID" value="NZ_NIDE01000004.1"/>
</dbReference>